<evidence type="ECO:0000313" key="3">
    <source>
        <dbReference type="Proteomes" id="UP000680067"/>
    </source>
</evidence>
<dbReference type="RefSeq" id="WP_212688515.1">
    <property type="nucleotide sequence ID" value="NZ_JAGSPN010000010.1"/>
</dbReference>
<feature type="chain" id="PRO_5037152568" evidence="1">
    <location>
        <begin position="27"/>
        <end position="135"/>
    </location>
</feature>
<keyword evidence="3" id="KW-1185">Reference proteome</keyword>
<protein>
    <submittedName>
        <fullName evidence="2">Uncharacterized protein</fullName>
    </submittedName>
</protein>
<dbReference type="Proteomes" id="UP000680067">
    <property type="component" value="Unassembled WGS sequence"/>
</dbReference>
<gene>
    <name evidence="2" type="ORF">KDM89_13850</name>
</gene>
<organism evidence="2 3">
    <name type="scientific">Undibacterium luofuense</name>
    <dbReference type="NCBI Taxonomy" id="2828733"/>
    <lineage>
        <taxon>Bacteria</taxon>
        <taxon>Pseudomonadati</taxon>
        <taxon>Pseudomonadota</taxon>
        <taxon>Betaproteobacteria</taxon>
        <taxon>Burkholderiales</taxon>
        <taxon>Oxalobacteraceae</taxon>
        <taxon>Undibacterium</taxon>
    </lineage>
</organism>
<keyword evidence="1" id="KW-0732">Signal</keyword>
<dbReference type="EMBL" id="JAGSPN010000010">
    <property type="protein sequence ID" value="MBR7783232.1"/>
    <property type="molecule type" value="Genomic_DNA"/>
</dbReference>
<sequence length="135" mass="14153">MLNVSRRLLLCLLMLVLPLQSLFAFAHASCLPVSASDVAVIPAAPDMTGMAAHHCDEMQTTNATDHKVKTKLSPVKAHAKTGGCHQLSPCCTALAFLNPPSLTLPQPASGVAVFPVAELPRSVTPSVPVPPPRQS</sequence>
<comment type="caution">
    <text evidence="2">The sequence shown here is derived from an EMBL/GenBank/DDBJ whole genome shotgun (WGS) entry which is preliminary data.</text>
</comment>
<evidence type="ECO:0000256" key="1">
    <source>
        <dbReference type="SAM" id="SignalP"/>
    </source>
</evidence>
<reference evidence="2" key="1">
    <citation type="submission" date="2021-04" db="EMBL/GenBank/DDBJ databases">
        <title>novel species isolated from subtropical streams in China.</title>
        <authorList>
            <person name="Lu H."/>
        </authorList>
    </citation>
    <scope>NUCLEOTIDE SEQUENCE</scope>
    <source>
        <strain evidence="2">LFS511W</strain>
    </source>
</reference>
<name>A0A941DPB9_9BURK</name>
<accession>A0A941DPB9</accession>
<dbReference type="AlphaFoldDB" id="A0A941DPB9"/>
<proteinExistence type="predicted"/>
<feature type="signal peptide" evidence="1">
    <location>
        <begin position="1"/>
        <end position="26"/>
    </location>
</feature>
<evidence type="ECO:0000313" key="2">
    <source>
        <dbReference type="EMBL" id="MBR7783232.1"/>
    </source>
</evidence>